<keyword evidence="3" id="KW-0805">Transcription regulation</keyword>
<feature type="region of interest" description="Disordered" evidence="7">
    <location>
        <begin position="72"/>
        <end position="104"/>
    </location>
</feature>
<evidence type="ECO:0000256" key="1">
    <source>
        <dbReference type="ARBA" id="ARBA00004123"/>
    </source>
</evidence>
<evidence type="ECO:0000313" key="11">
    <source>
        <dbReference type="Proteomes" id="UP000685013"/>
    </source>
</evidence>
<keyword evidence="5" id="KW-0804">Transcription</keyword>
<dbReference type="InterPro" id="IPR017887">
    <property type="entry name" value="TF_TCP_subgr"/>
</dbReference>
<evidence type="ECO:0000259" key="9">
    <source>
        <dbReference type="PROSITE" id="PS51370"/>
    </source>
</evidence>
<comment type="caution">
    <text evidence="10">The sequence shown here is derived from an EMBL/GenBank/DDBJ whole genome shotgun (WGS) entry which is preliminary data.</text>
</comment>
<dbReference type="InterPro" id="IPR017888">
    <property type="entry name" value="CYC/TB1_R_domain"/>
</dbReference>
<dbReference type="GO" id="GO:0003700">
    <property type="term" value="F:DNA-binding transcription factor activity"/>
    <property type="evidence" value="ECO:0007669"/>
    <property type="project" value="InterPro"/>
</dbReference>
<evidence type="ECO:0000256" key="7">
    <source>
        <dbReference type="SAM" id="MobiDB-lite"/>
    </source>
</evidence>
<name>A0AAV6M1P8_9ROSI</name>
<evidence type="ECO:0000259" key="8">
    <source>
        <dbReference type="PROSITE" id="PS51369"/>
    </source>
</evidence>
<protein>
    <submittedName>
        <fullName evidence="10">Transcription factor TCP12</fullName>
    </submittedName>
</protein>
<feature type="compositionally biased region" description="Basic residues" evidence="7">
    <location>
        <begin position="82"/>
        <end position="96"/>
    </location>
</feature>
<dbReference type="GO" id="GO:2000032">
    <property type="term" value="P:regulation of secondary shoot formation"/>
    <property type="evidence" value="ECO:0007669"/>
    <property type="project" value="TreeGrafter"/>
</dbReference>
<comment type="subcellular location">
    <subcellularLocation>
        <location evidence="1">Nucleus</location>
    </subcellularLocation>
</comment>
<organism evidence="10 11">
    <name type="scientific">Cucurbita argyrosperma subsp. sororia</name>
    <dbReference type="NCBI Taxonomy" id="37648"/>
    <lineage>
        <taxon>Eukaryota</taxon>
        <taxon>Viridiplantae</taxon>
        <taxon>Streptophyta</taxon>
        <taxon>Embryophyta</taxon>
        <taxon>Tracheophyta</taxon>
        <taxon>Spermatophyta</taxon>
        <taxon>Magnoliopsida</taxon>
        <taxon>eudicotyledons</taxon>
        <taxon>Gunneridae</taxon>
        <taxon>Pentapetalae</taxon>
        <taxon>rosids</taxon>
        <taxon>fabids</taxon>
        <taxon>Cucurbitales</taxon>
        <taxon>Cucurbitaceae</taxon>
        <taxon>Cucurbiteae</taxon>
        <taxon>Cucurbita</taxon>
    </lineage>
</organism>
<dbReference type="PROSITE" id="PS51369">
    <property type="entry name" value="TCP"/>
    <property type="match status" value="1"/>
</dbReference>
<dbReference type="PANTHER" id="PTHR31072:SF226">
    <property type="entry name" value="TRANSCRIPTION FACTOR TCP18"/>
    <property type="match status" value="1"/>
</dbReference>
<evidence type="ECO:0000256" key="3">
    <source>
        <dbReference type="ARBA" id="ARBA00023015"/>
    </source>
</evidence>
<keyword evidence="2" id="KW-0217">Developmental protein</keyword>
<reference evidence="10 11" key="1">
    <citation type="journal article" date="2021" name="Hortic Res">
        <title>The domestication of Cucurbita argyrosperma as revealed by the genome of its wild relative.</title>
        <authorList>
            <person name="Barrera-Redondo J."/>
            <person name="Sanchez-de la Vega G."/>
            <person name="Aguirre-Liguori J.A."/>
            <person name="Castellanos-Morales G."/>
            <person name="Gutierrez-Guerrero Y.T."/>
            <person name="Aguirre-Dugua X."/>
            <person name="Aguirre-Planter E."/>
            <person name="Tenaillon M.I."/>
            <person name="Lira-Saade R."/>
            <person name="Eguiarte L.E."/>
        </authorList>
    </citation>
    <scope>NUCLEOTIDE SEQUENCE [LARGE SCALE GENOMIC DNA]</scope>
    <source>
        <strain evidence="10">JBR-2021</strain>
    </source>
</reference>
<evidence type="ECO:0000256" key="4">
    <source>
        <dbReference type="ARBA" id="ARBA00023125"/>
    </source>
</evidence>
<feature type="domain" description="TCP" evidence="8">
    <location>
        <begin position="90"/>
        <end position="148"/>
    </location>
</feature>
<dbReference type="GO" id="GO:0043565">
    <property type="term" value="F:sequence-specific DNA binding"/>
    <property type="evidence" value="ECO:0007669"/>
    <property type="project" value="TreeGrafter"/>
</dbReference>
<evidence type="ECO:0000256" key="6">
    <source>
        <dbReference type="ARBA" id="ARBA00023242"/>
    </source>
</evidence>
<dbReference type="InterPro" id="IPR005333">
    <property type="entry name" value="Transcription_factor_TCP"/>
</dbReference>
<evidence type="ECO:0000313" key="10">
    <source>
        <dbReference type="EMBL" id="KAG6573996.1"/>
    </source>
</evidence>
<evidence type="ECO:0000256" key="5">
    <source>
        <dbReference type="ARBA" id="ARBA00023163"/>
    </source>
</evidence>
<keyword evidence="4" id="KW-0238">DNA-binding</keyword>
<dbReference type="AlphaFoldDB" id="A0AAV6M1P8"/>
<dbReference type="PANTHER" id="PTHR31072">
    <property type="entry name" value="TRANSCRIPTION FACTOR TCP4-RELATED"/>
    <property type="match status" value="1"/>
</dbReference>
<dbReference type="Proteomes" id="UP000685013">
    <property type="component" value="Chromosome 18"/>
</dbReference>
<keyword evidence="11" id="KW-1185">Reference proteome</keyword>
<proteinExistence type="predicted"/>
<dbReference type="EMBL" id="JAGKQH010000018">
    <property type="protein sequence ID" value="KAG6573996.1"/>
    <property type="molecule type" value="Genomic_DNA"/>
</dbReference>
<gene>
    <name evidence="10" type="primary">TCP12</name>
    <name evidence="10" type="ORF">SDJN03_27883</name>
</gene>
<accession>A0AAV6M1P8</accession>
<dbReference type="PROSITE" id="PS51370">
    <property type="entry name" value="R"/>
    <property type="match status" value="1"/>
</dbReference>
<feature type="non-terminal residue" evidence="10">
    <location>
        <position position="1"/>
    </location>
</feature>
<sequence>MLASNTNQIHDEHESHQLSLQFIDYYNFDPFLDEDFILSQILYTQKQQFLDANNFEPEIGFEISVNNTNEEITQKALPQKKPISRKRSSNKDRHSKICTSKGPRDRRMRLSIEIARSFFDLQDMLGFDKASKTVEWLFAKSRSAIKELKEKYLSEGNNYNKSFDFSPLFRKVSVFEAPREKKRRKLRVVDKESRSKARARARERTRAKIVRRLEISKCDFEGNPIGDCMMGDVSEEIGTKNKNFEFEPGENERFLSSNVQNSADHHVHLLPGSSMDMSSMSLDSTKASPAGLKLLELDEIDGVLIFYGE</sequence>
<dbReference type="GO" id="GO:0005634">
    <property type="term" value="C:nucleus"/>
    <property type="evidence" value="ECO:0007669"/>
    <property type="project" value="UniProtKB-SubCell"/>
</dbReference>
<feature type="domain" description="R" evidence="9">
    <location>
        <begin position="191"/>
        <end position="208"/>
    </location>
</feature>
<dbReference type="Pfam" id="PF03634">
    <property type="entry name" value="TCP"/>
    <property type="match status" value="1"/>
</dbReference>
<keyword evidence="6" id="KW-0539">Nucleus</keyword>
<evidence type="ECO:0000256" key="2">
    <source>
        <dbReference type="ARBA" id="ARBA00022473"/>
    </source>
</evidence>